<dbReference type="EMBL" id="JACHDY010000008">
    <property type="protein sequence ID" value="MBB5319357.1"/>
    <property type="molecule type" value="Genomic_DNA"/>
</dbReference>
<protein>
    <submittedName>
        <fullName evidence="1">Uncharacterized protein</fullName>
    </submittedName>
</protein>
<dbReference type="SUPFAM" id="SSF50129">
    <property type="entry name" value="GroES-like"/>
    <property type="match status" value="1"/>
</dbReference>
<name>A0A7W8ILK4_9BACT</name>
<keyword evidence="2" id="KW-1185">Reference proteome</keyword>
<comment type="caution">
    <text evidence="1">The sequence shown here is derived from an EMBL/GenBank/DDBJ whole genome shotgun (WGS) entry which is preliminary data.</text>
</comment>
<gene>
    <name evidence="1" type="ORF">HDF09_004065</name>
</gene>
<reference evidence="1" key="1">
    <citation type="submission" date="2020-08" db="EMBL/GenBank/DDBJ databases">
        <title>Genomic Encyclopedia of Type Strains, Phase IV (KMG-V): Genome sequencing to study the core and pangenomes of soil and plant-associated prokaryotes.</title>
        <authorList>
            <person name="Whitman W."/>
        </authorList>
    </citation>
    <scope>NUCLEOTIDE SEQUENCE [LARGE SCALE GENOMIC DNA]</scope>
    <source>
        <strain evidence="1">M8UP27</strain>
    </source>
</reference>
<evidence type="ECO:0000313" key="2">
    <source>
        <dbReference type="Proteomes" id="UP000568106"/>
    </source>
</evidence>
<accession>A0A7W8ILK4</accession>
<proteinExistence type="predicted"/>
<dbReference type="InterPro" id="IPR011032">
    <property type="entry name" value="GroES-like_sf"/>
</dbReference>
<dbReference type="AlphaFoldDB" id="A0A7W8ILK4"/>
<dbReference type="Gene3D" id="3.90.180.10">
    <property type="entry name" value="Medium-chain alcohol dehydrogenases, catalytic domain"/>
    <property type="match status" value="1"/>
</dbReference>
<sequence length="114" mass="13270">MQAIIYRRYGPPDVLEYKELDRPVLAPGEVLIQVRAASVNPYDWHFPRGTPSFIRLFTGRRRPSYKSFNDINQILLKDTLSNEPNVNLLNQQKQAMDILRVELAELTSEQTNIR</sequence>
<evidence type="ECO:0000313" key="1">
    <source>
        <dbReference type="EMBL" id="MBB5319357.1"/>
    </source>
</evidence>
<dbReference type="Proteomes" id="UP000568106">
    <property type="component" value="Unassembled WGS sequence"/>
</dbReference>
<organism evidence="1 2">
    <name type="scientific">Tunturiibacter empetritectus</name>
    <dbReference type="NCBI Taxonomy" id="3069691"/>
    <lineage>
        <taxon>Bacteria</taxon>
        <taxon>Pseudomonadati</taxon>
        <taxon>Acidobacteriota</taxon>
        <taxon>Terriglobia</taxon>
        <taxon>Terriglobales</taxon>
        <taxon>Acidobacteriaceae</taxon>
        <taxon>Tunturiibacter</taxon>
    </lineage>
</organism>